<protein>
    <submittedName>
        <fullName evidence="1">Uncharacterized protein</fullName>
    </submittedName>
</protein>
<sequence length="92" mass="10916">MNVHKPSNFAIMNVSQVALVASAIVYMFTTFVTASDFNDYIVEDFYDKYYVYEDKLIDETDPDRRRRLKHSLSRLRAKICEIEPMWEECPKP</sequence>
<organism evidence="1">
    <name type="scientific">marine sediment metagenome</name>
    <dbReference type="NCBI Taxonomy" id="412755"/>
    <lineage>
        <taxon>unclassified sequences</taxon>
        <taxon>metagenomes</taxon>
        <taxon>ecological metagenomes</taxon>
    </lineage>
</organism>
<comment type="caution">
    <text evidence="1">The sequence shown here is derived from an EMBL/GenBank/DDBJ whole genome shotgun (WGS) entry which is preliminary data.</text>
</comment>
<dbReference type="AlphaFoldDB" id="A0A0F8Z702"/>
<reference evidence="1" key="1">
    <citation type="journal article" date="2015" name="Nature">
        <title>Complex archaea that bridge the gap between prokaryotes and eukaryotes.</title>
        <authorList>
            <person name="Spang A."/>
            <person name="Saw J.H."/>
            <person name="Jorgensen S.L."/>
            <person name="Zaremba-Niedzwiedzka K."/>
            <person name="Martijn J."/>
            <person name="Lind A.E."/>
            <person name="van Eijk R."/>
            <person name="Schleper C."/>
            <person name="Guy L."/>
            <person name="Ettema T.J."/>
        </authorList>
    </citation>
    <scope>NUCLEOTIDE SEQUENCE</scope>
</reference>
<dbReference type="EMBL" id="LAZR01062127">
    <property type="protein sequence ID" value="KKK62169.1"/>
    <property type="molecule type" value="Genomic_DNA"/>
</dbReference>
<gene>
    <name evidence="1" type="ORF">LCGC14_3007010</name>
</gene>
<name>A0A0F8Z702_9ZZZZ</name>
<proteinExistence type="predicted"/>
<accession>A0A0F8Z702</accession>
<evidence type="ECO:0000313" key="1">
    <source>
        <dbReference type="EMBL" id="KKK62169.1"/>
    </source>
</evidence>